<accession>A0ABY4QXE3</accession>
<reference evidence="1" key="1">
    <citation type="journal article" date="2018" name="Int. J. Syst. Evol. Microbiol.">
        <title>Jatrophihabitans telluris sp. nov., isolated from sediment soil of lava forest wetlands and the emended description of the genus Jatrophihabitans.</title>
        <authorList>
            <person name="Lee K.C."/>
            <person name="Suh M.K."/>
            <person name="Eom M.K."/>
            <person name="Kim K.K."/>
            <person name="Kim J.S."/>
            <person name="Kim D.S."/>
            <person name="Ko S.H."/>
            <person name="Shin Y.K."/>
            <person name="Lee J.S."/>
        </authorList>
    </citation>
    <scope>NUCLEOTIDE SEQUENCE</scope>
    <source>
        <strain evidence="1">N237</strain>
    </source>
</reference>
<dbReference type="RefSeq" id="WP_249770695.1">
    <property type="nucleotide sequence ID" value="NZ_CP097332.1"/>
</dbReference>
<sequence length="201" mass="21741">MPSFTEPIVAISLTSNAHQGVTLYAPPWEDTDGEQWQGFLGDGAKIVLLGTPDELSDWLQAHPDHDLADHPAWEAFAGKGKTALEPAESDHYDFDAVYELAAGDADPVVVSELGDTIDIAARVADCCEDGALRSLLGNTREYALLVEGETSYSGKEGAAEWTALGDVIADSWERAANRLNTWLRWEGSSTETIVESDDETD</sequence>
<protein>
    <submittedName>
        <fullName evidence="1">Uncharacterized protein</fullName>
    </submittedName>
</protein>
<dbReference type="EMBL" id="CP097332">
    <property type="protein sequence ID" value="UQX87807.1"/>
    <property type="molecule type" value="Genomic_DNA"/>
</dbReference>
<proteinExistence type="predicted"/>
<organism evidence="1 2">
    <name type="scientific">Jatrophihabitans telluris</name>
    <dbReference type="NCBI Taxonomy" id="2038343"/>
    <lineage>
        <taxon>Bacteria</taxon>
        <taxon>Bacillati</taxon>
        <taxon>Actinomycetota</taxon>
        <taxon>Actinomycetes</taxon>
        <taxon>Jatrophihabitantales</taxon>
        <taxon>Jatrophihabitantaceae</taxon>
        <taxon>Jatrophihabitans</taxon>
    </lineage>
</organism>
<evidence type="ECO:0000313" key="1">
    <source>
        <dbReference type="EMBL" id="UQX87807.1"/>
    </source>
</evidence>
<name>A0ABY4QXE3_9ACTN</name>
<reference evidence="1" key="2">
    <citation type="submission" date="2022-05" db="EMBL/GenBank/DDBJ databases">
        <authorList>
            <person name="Kim J.-S."/>
            <person name="Lee K."/>
            <person name="Suh M."/>
            <person name="Eom M."/>
            <person name="Kim J.-S."/>
            <person name="Kim D.-S."/>
            <person name="Ko S.-H."/>
            <person name="Shin Y."/>
            <person name="Lee J.-S."/>
        </authorList>
    </citation>
    <scope>NUCLEOTIDE SEQUENCE</scope>
    <source>
        <strain evidence="1">N237</strain>
    </source>
</reference>
<evidence type="ECO:0000313" key="2">
    <source>
        <dbReference type="Proteomes" id="UP001056336"/>
    </source>
</evidence>
<gene>
    <name evidence="1" type="ORF">M6D93_16085</name>
</gene>
<keyword evidence="2" id="KW-1185">Reference proteome</keyword>
<dbReference type="Proteomes" id="UP001056336">
    <property type="component" value="Chromosome"/>
</dbReference>